<proteinExistence type="predicted"/>
<feature type="chain" id="PRO_5014378302" description="Silver efflux pump" evidence="1">
    <location>
        <begin position="30"/>
        <end position="98"/>
    </location>
</feature>
<accession>A0A2K1Q424</accession>
<reference evidence="2 3" key="1">
    <citation type="submission" date="2017-08" db="EMBL/GenBank/DDBJ databases">
        <title>Lysobacter sylvestris genome.</title>
        <authorList>
            <person name="Zhang D.-C."/>
            <person name="Albuquerque L."/>
            <person name="Franca L."/>
            <person name="Froufe H.J.C."/>
            <person name="Barroso C."/>
            <person name="Egas C."/>
            <person name="Da Costa M."/>
            <person name="Margesin R."/>
        </authorList>
    </citation>
    <scope>NUCLEOTIDE SEQUENCE [LARGE SCALE GENOMIC DNA]</scope>
    <source>
        <strain evidence="2 3">AM20-91</strain>
    </source>
</reference>
<dbReference type="EMBL" id="NPZB01000001">
    <property type="protein sequence ID" value="PNS09697.1"/>
    <property type="molecule type" value="Genomic_DNA"/>
</dbReference>
<dbReference type="RefSeq" id="WP_103074714.1">
    <property type="nucleotide sequence ID" value="NZ_NPZB01000001.1"/>
</dbReference>
<sequence>MNTQIKNASGLSVALAAAALFMTAPIVQAADSGSAPMGHCMGANACKGQGACKSTSNACKGQNACKGKGFTEATKKDCKVAGGHFEKVKAATAEPAKS</sequence>
<evidence type="ECO:0000256" key="1">
    <source>
        <dbReference type="SAM" id="SignalP"/>
    </source>
</evidence>
<dbReference type="Proteomes" id="UP000236220">
    <property type="component" value="Unassembled WGS sequence"/>
</dbReference>
<feature type="signal peptide" evidence="1">
    <location>
        <begin position="1"/>
        <end position="29"/>
    </location>
</feature>
<dbReference type="AlphaFoldDB" id="A0A2K1Q424"/>
<evidence type="ECO:0000313" key="3">
    <source>
        <dbReference type="Proteomes" id="UP000236220"/>
    </source>
</evidence>
<protein>
    <recommendedName>
        <fullName evidence="4">Silver efflux pump</fullName>
    </recommendedName>
</protein>
<comment type="caution">
    <text evidence="2">The sequence shown here is derived from an EMBL/GenBank/DDBJ whole genome shotgun (WGS) entry which is preliminary data.</text>
</comment>
<gene>
    <name evidence="2" type="ORF">Lysil_1326</name>
</gene>
<name>A0A2K1Q424_9GAMM</name>
<evidence type="ECO:0000313" key="2">
    <source>
        <dbReference type="EMBL" id="PNS09697.1"/>
    </source>
</evidence>
<evidence type="ECO:0008006" key="4">
    <source>
        <dbReference type="Google" id="ProtNLM"/>
    </source>
</evidence>
<dbReference type="OrthoDB" id="5616300at2"/>
<organism evidence="2 3">
    <name type="scientific">Solilutibacter silvestris</name>
    <dbReference type="NCBI Taxonomy" id="1645665"/>
    <lineage>
        <taxon>Bacteria</taxon>
        <taxon>Pseudomonadati</taxon>
        <taxon>Pseudomonadota</taxon>
        <taxon>Gammaproteobacteria</taxon>
        <taxon>Lysobacterales</taxon>
        <taxon>Lysobacteraceae</taxon>
        <taxon>Solilutibacter</taxon>
    </lineage>
</organism>
<keyword evidence="3" id="KW-1185">Reference proteome</keyword>
<keyword evidence="1" id="KW-0732">Signal</keyword>